<gene>
    <name evidence="2" type="ORF">LKD47_10625</name>
</gene>
<feature type="chain" id="PRO_5043487346" description="Cell wall-binding protein" evidence="1">
    <location>
        <begin position="29"/>
        <end position="366"/>
    </location>
</feature>
<name>A0AAW4WDB6_9FIRM</name>
<dbReference type="SUPFAM" id="SSF69360">
    <property type="entry name" value="Cell wall binding repeat"/>
    <property type="match status" value="1"/>
</dbReference>
<protein>
    <recommendedName>
        <fullName evidence="4">Cell wall-binding protein</fullName>
    </recommendedName>
</protein>
<dbReference type="RefSeq" id="WP_227710439.1">
    <property type="nucleotide sequence ID" value="NZ_JAJEQW010000011.1"/>
</dbReference>
<accession>A0AAW4WDB6</accession>
<dbReference type="Gene3D" id="2.10.270.10">
    <property type="entry name" value="Cholin Binding"/>
    <property type="match status" value="1"/>
</dbReference>
<feature type="signal peptide" evidence="1">
    <location>
        <begin position="1"/>
        <end position="28"/>
    </location>
</feature>
<proteinExistence type="predicted"/>
<evidence type="ECO:0000313" key="3">
    <source>
        <dbReference type="Proteomes" id="UP001198893"/>
    </source>
</evidence>
<keyword evidence="1" id="KW-0732">Signal</keyword>
<evidence type="ECO:0000313" key="2">
    <source>
        <dbReference type="EMBL" id="MCC2242751.1"/>
    </source>
</evidence>
<dbReference type="EMBL" id="JAJEQW010000011">
    <property type="protein sequence ID" value="MCC2242751.1"/>
    <property type="molecule type" value="Genomic_DNA"/>
</dbReference>
<evidence type="ECO:0008006" key="4">
    <source>
        <dbReference type="Google" id="ProtNLM"/>
    </source>
</evidence>
<reference evidence="2" key="1">
    <citation type="submission" date="2021-10" db="EMBL/GenBank/DDBJ databases">
        <title>Anaerobic single-cell dispensing facilitates the cultivation of human gut bacteria.</title>
        <authorList>
            <person name="Afrizal A."/>
        </authorList>
    </citation>
    <scope>NUCLEOTIDE SEQUENCE</scope>
    <source>
        <strain evidence="2">CLA-AA-H204</strain>
    </source>
</reference>
<evidence type="ECO:0000256" key="1">
    <source>
        <dbReference type="SAM" id="SignalP"/>
    </source>
</evidence>
<organism evidence="2 3">
    <name type="scientific">Roseburia amylophila</name>
    <dbReference type="NCBI Taxonomy" id="2981794"/>
    <lineage>
        <taxon>Bacteria</taxon>
        <taxon>Bacillati</taxon>
        <taxon>Bacillota</taxon>
        <taxon>Clostridia</taxon>
        <taxon>Lachnospirales</taxon>
        <taxon>Lachnospiraceae</taxon>
        <taxon>Roseburia</taxon>
    </lineage>
</organism>
<dbReference type="Proteomes" id="UP001198893">
    <property type="component" value="Unassembled WGS sequence"/>
</dbReference>
<sequence length="366" mass="40604">MKKQLMKVVVCLGIILAAFSVNKTSAKAYTTGTLSNDGHLYSNGHMVINDFVFDGTYTYYAQADGTPMKDRLTYHPDGVHIIYFDSKGHEVFSNFQYCPSVGYTCYFDSQGYIYKDQITFVDNEPYYLNADGKMEDRGWFRFANGVDYGYAFDDGSLNCSGFDYDPWGRVVFYHWNGMVARGLIADGNNYYSMSTDDGHYLGSFSTGNTNPLYGPSYYIVGVNMPAGEYFIANQGNGSAFTIYDSNNDVVRSDWSDQNLIFTAVPGETVWLFEGIATPNLASQAVNLSACNLNAKVGVHIGAGVYRITAATDPGEGRYYNLWNDSSFLNSVASSHEFTYDGETVEVRVSNGQMLDVCNAYVTYVGP</sequence>
<dbReference type="AlphaFoldDB" id="A0AAW4WDB6"/>
<comment type="caution">
    <text evidence="2">The sequence shown here is derived from an EMBL/GenBank/DDBJ whole genome shotgun (WGS) entry which is preliminary data.</text>
</comment>